<dbReference type="PANTHER" id="PTHR30136">
    <property type="entry name" value="HELIX-TURN-HELIX TRANSCRIPTIONAL REGULATOR, ICLR FAMILY"/>
    <property type="match status" value="1"/>
</dbReference>
<dbReference type="Gene3D" id="1.10.10.10">
    <property type="entry name" value="Winged helix-like DNA-binding domain superfamily/Winged helix DNA-binding domain"/>
    <property type="match status" value="1"/>
</dbReference>
<dbReference type="InterPro" id="IPR005471">
    <property type="entry name" value="Tscrpt_reg_IclR_N"/>
</dbReference>
<dbReference type="SUPFAM" id="SSF55781">
    <property type="entry name" value="GAF domain-like"/>
    <property type="match status" value="1"/>
</dbReference>
<dbReference type="EMBL" id="MAXA01000227">
    <property type="protein sequence ID" value="OHV26408.1"/>
    <property type="molecule type" value="Genomic_DNA"/>
</dbReference>
<reference evidence="10" key="1">
    <citation type="submission" date="2016-07" db="EMBL/GenBank/DDBJ databases">
        <title>Frankia sp. NRRL B-16219 Genome sequencing.</title>
        <authorList>
            <person name="Ghodhbane-Gtari F."/>
            <person name="Swanson E."/>
            <person name="Gueddou A."/>
            <person name="Louati M."/>
            <person name="Nouioui I."/>
            <person name="Hezbri K."/>
            <person name="Abebe-Akele F."/>
            <person name="Simpson S."/>
            <person name="Morris K."/>
            <person name="Thomas K."/>
            <person name="Gtari M."/>
            <person name="Tisa L.S."/>
        </authorList>
    </citation>
    <scope>NUCLEOTIDE SEQUENCE [LARGE SCALE GENOMIC DNA]</scope>
    <source>
        <strain evidence="10">NRRL B-16219</strain>
    </source>
</reference>
<dbReference type="Pfam" id="PF01614">
    <property type="entry name" value="IclR_C"/>
    <property type="match status" value="1"/>
</dbReference>
<evidence type="ECO:0000256" key="5">
    <source>
        <dbReference type="ARBA" id="ARBA00058938"/>
    </source>
</evidence>
<comment type="caution">
    <text evidence="9">The sequence shown here is derived from an EMBL/GenBank/DDBJ whole genome shotgun (WGS) entry which is preliminary data.</text>
</comment>
<dbReference type="SMART" id="SM00346">
    <property type="entry name" value="HTH_ICLR"/>
    <property type="match status" value="1"/>
</dbReference>
<accession>A0A1S1PUM9</accession>
<dbReference type="InterPro" id="IPR036390">
    <property type="entry name" value="WH_DNA-bd_sf"/>
</dbReference>
<feature type="domain" description="HTH iclR-type" evidence="7">
    <location>
        <begin position="1"/>
        <end position="62"/>
    </location>
</feature>
<sequence length="244" mass="26150">MQSVHRALDLLEILAAAGGRLPMAELAARAQLPTPTVHRLLRTMVERGYLRQLPDRSYALGFRLVPLGARANAMVGANASGVLHDLVAELGETANLAVLSGDQAEYVAQAPSRYAMRMFTEVGRRVDLHSTGVGKALLAQLDDDDEALGIIRSRGLPRYTAHTVGTETALRAELRRIRERGFALDEQEQEIGVRCVAIALDPASAPGVAVSVSGPTARMTDELVERAVGLLRAAASRLAGDLRD</sequence>
<evidence type="ECO:0000256" key="6">
    <source>
        <dbReference type="ARBA" id="ARBA00070406"/>
    </source>
</evidence>
<dbReference type="GO" id="GO:0045892">
    <property type="term" value="P:negative regulation of DNA-templated transcription"/>
    <property type="evidence" value="ECO:0007669"/>
    <property type="project" value="TreeGrafter"/>
</dbReference>
<protein>
    <recommendedName>
        <fullName evidence="6">Glycerol operon regulatory protein</fullName>
    </recommendedName>
</protein>
<dbReference type="InterPro" id="IPR029016">
    <property type="entry name" value="GAF-like_dom_sf"/>
</dbReference>
<evidence type="ECO:0000313" key="9">
    <source>
        <dbReference type="EMBL" id="OHV26408.1"/>
    </source>
</evidence>
<dbReference type="Proteomes" id="UP000179769">
    <property type="component" value="Unassembled WGS sequence"/>
</dbReference>
<dbReference type="SUPFAM" id="SSF46785">
    <property type="entry name" value="Winged helix' DNA-binding domain"/>
    <property type="match status" value="1"/>
</dbReference>
<evidence type="ECO:0000313" key="10">
    <source>
        <dbReference type="Proteomes" id="UP000179769"/>
    </source>
</evidence>
<keyword evidence="4" id="KW-0804">Transcription</keyword>
<dbReference type="AlphaFoldDB" id="A0A1S1PUM9"/>
<dbReference type="Gene3D" id="3.30.450.40">
    <property type="match status" value="1"/>
</dbReference>
<comment type="function">
    <text evidence="5">May be an activator protein for the gylABX operon.</text>
</comment>
<proteinExistence type="predicted"/>
<dbReference type="OrthoDB" id="8479143at2"/>
<dbReference type="PROSITE" id="PS51077">
    <property type="entry name" value="HTH_ICLR"/>
    <property type="match status" value="1"/>
</dbReference>
<dbReference type="InterPro" id="IPR036388">
    <property type="entry name" value="WH-like_DNA-bd_sf"/>
</dbReference>
<dbReference type="InterPro" id="IPR014757">
    <property type="entry name" value="Tscrpt_reg_IclR_C"/>
</dbReference>
<dbReference type="GO" id="GO:0003700">
    <property type="term" value="F:DNA-binding transcription factor activity"/>
    <property type="evidence" value="ECO:0007669"/>
    <property type="project" value="TreeGrafter"/>
</dbReference>
<name>A0A1S1PUM9_9ACTN</name>
<keyword evidence="10" id="KW-1185">Reference proteome</keyword>
<organism evidence="9 10">
    <name type="scientific">Parafrankia soli</name>
    <dbReference type="NCBI Taxonomy" id="2599596"/>
    <lineage>
        <taxon>Bacteria</taxon>
        <taxon>Bacillati</taxon>
        <taxon>Actinomycetota</taxon>
        <taxon>Actinomycetes</taxon>
        <taxon>Frankiales</taxon>
        <taxon>Frankiaceae</taxon>
        <taxon>Parafrankia</taxon>
    </lineage>
</organism>
<evidence type="ECO:0000256" key="2">
    <source>
        <dbReference type="ARBA" id="ARBA00023015"/>
    </source>
</evidence>
<dbReference type="InterPro" id="IPR050707">
    <property type="entry name" value="HTH_MetabolicPath_Reg"/>
</dbReference>
<dbReference type="PANTHER" id="PTHR30136:SF24">
    <property type="entry name" value="HTH-TYPE TRANSCRIPTIONAL REPRESSOR ALLR"/>
    <property type="match status" value="1"/>
</dbReference>
<dbReference type="FunFam" id="1.10.10.10:FF:000056">
    <property type="entry name" value="IclR family transcriptional regulator"/>
    <property type="match status" value="1"/>
</dbReference>
<dbReference type="GO" id="GO:0003677">
    <property type="term" value="F:DNA binding"/>
    <property type="evidence" value="ECO:0007669"/>
    <property type="project" value="UniProtKB-KW"/>
</dbReference>
<evidence type="ECO:0000259" key="7">
    <source>
        <dbReference type="PROSITE" id="PS51077"/>
    </source>
</evidence>
<evidence type="ECO:0000259" key="8">
    <source>
        <dbReference type="PROSITE" id="PS51078"/>
    </source>
</evidence>
<evidence type="ECO:0000256" key="4">
    <source>
        <dbReference type="ARBA" id="ARBA00023163"/>
    </source>
</evidence>
<keyword evidence="2" id="KW-0805">Transcription regulation</keyword>
<dbReference type="GO" id="GO:0006071">
    <property type="term" value="P:glycerol metabolic process"/>
    <property type="evidence" value="ECO:0007669"/>
    <property type="project" value="UniProtKB-KW"/>
</dbReference>
<keyword evidence="3" id="KW-0238">DNA-binding</keyword>
<keyword evidence="1" id="KW-0319">Glycerol metabolism</keyword>
<dbReference type="Pfam" id="PF09339">
    <property type="entry name" value="HTH_IclR"/>
    <property type="match status" value="1"/>
</dbReference>
<evidence type="ECO:0000256" key="3">
    <source>
        <dbReference type="ARBA" id="ARBA00023125"/>
    </source>
</evidence>
<feature type="domain" description="IclR-ED" evidence="8">
    <location>
        <begin position="63"/>
        <end position="244"/>
    </location>
</feature>
<gene>
    <name evidence="9" type="ORF">BBK14_21460</name>
</gene>
<evidence type="ECO:0000256" key="1">
    <source>
        <dbReference type="ARBA" id="ARBA00022798"/>
    </source>
</evidence>
<dbReference type="PROSITE" id="PS51078">
    <property type="entry name" value="ICLR_ED"/>
    <property type="match status" value="1"/>
</dbReference>